<evidence type="ECO:0000313" key="9">
    <source>
        <dbReference type="Proteomes" id="UP001408356"/>
    </source>
</evidence>
<dbReference type="PANTHER" id="PTHR15549:SF33">
    <property type="entry name" value="MEMBRANE PROTEIN WSC4, PUTATIVE (AFU_ORTHOLOGUE AFUA_5G09020)-RELATED"/>
    <property type="match status" value="1"/>
</dbReference>
<feature type="chain" id="PRO_5047247143" evidence="7">
    <location>
        <begin position="26"/>
        <end position="290"/>
    </location>
</feature>
<protein>
    <submittedName>
        <fullName evidence="8">Uncharacterized protein</fullName>
    </submittedName>
</protein>
<gene>
    <name evidence="8" type="ORF">SUNI508_00863</name>
</gene>
<keyword evidence="3 6" id="KW-1133">Transmembrane helix</keyword>
<feature type="region of interest" description="Disordered" evidence="5">
    <location>
        <begin position="138"/>
        <end position="173"/>
    </location>
</feature>
<keyword evidence="2 6" id="KW-0812">Transmembrane</keyword>
<evidence type="ECO:0000256" key="6">
    <source>
        <dbReference type="SAM" id="Phobius"/>
    </source>
</evidence>
<evidence type="ECO:0000256" key="4">
    <source>
        <dbReference type="ARBA" id="ARBA00023136"/>
    </source>
</evidence>
<evidence type="ECO:0000256" key="5">
    <source>
        <dbReference type="SAM" id="MobiDB-lite"/>
    </source>
</evidence>
<dbReference type="PANTHER" id="PTHR15549">
    <property type="entry name" value="PAIRED IMMUNOGLOBULIN-LIKE TYPE 2 RECEPTOR"/>
    <property type="match status" value="1"/>
</dbReference>
<feature type="region of interest" description="Disordered" evidence="5">
    <location>
        <begin position="210"/>
        <end position="290"/>
    </location>
</feature>
<dbReference type="Proteomes" id="UP001408356">
    <property type="component" value="Unassembled WGS sequence"/>
</dbReference>
<keyword evidence="4 6" id="KW-0472">Membrane</keyword>
<proteinExistence type="predicted"/>
<feature type="compositionally biased region" description="Low complexity" evidence="5">
    <location>
        <begin position="210"/>
        <end position="226"/>
    </location>
</feature>
<comment type="caution">
    <text evidence="8">The sequence shown here is derived from an EMBL/GenBank/DDBJ whole genome shotgun (WGS) entry which is preliminary data.</text>
</comment>
<sequence>MRSTFARFGLTSLWVLQLWVQFAHAASLEFLYPTGSMTFYYMNTVAVKYESNFSNPALYTFCRVGSGSPNLKFINYTSPYNATALITLSFTTGSQCWFNMRSEASNDAEWGFNSVNWNYKIDSVNETTVGLSTISATLSPTTTSSTSSATTTSTTSSTSSSSTPTTTSESSRGLSVGAQAGIGVGVGIAGLVAIVAIIALVIRRRKRQQPDQAVPQQQQYLQPQGPSTVGSPAPTDASTHMPMSNSGASTHTSPFDDHSQKFRQTPPGFYTTPQMQELDGRSNVYELPGH</sequence>
<evidence type="ECO:0000256" key="3">
    <source>
        <dbReference type="ARBA" id="ARBA00022989"/>
    </source>
</evidence>
<evidence type="ECO:0000256" key="1">
    <source>
        <dbReference type="ARBA" id="ARBA00004167"/>
    </source>
</evidence>
<evidence type="ECO:0000313" key="8">
    <source>
        <dbReference type="EMBL" id="KAK9420772.1"/>
    </source>
</evidence>
<dbReference type="InterPro" id="IPR051694">
    <property type="entry name" value="Immunoregulatory_rcpt-like"/>
</dbReference>
<evidence type="ECO:0000256" key="7">
    <source>
        <dbReference type="SAM" id="SignalP"/>
    </source>
</evidence>
<comment type="subcellular location">
    <subcellularLocation>
        <location evidence="1">Membrane</location>
        <topology evidence="1">Single-pass membrane protein</topology>
    </subcellularLocation>
</comment>
<name>A0ABR2V1H4_9PEZI</name>
<evidence type="ECO:0000256" key="2">
    <source>
        <dbReference type="ARBA" id="ARBA00022692"/>
    </source>
</evidence>
<dbReference type="EMBL" id="JARVKF010000223">
    <property type="protein sequence ID" value="KAK9420772.1"/>
    <property type="molecule type" value="Genomic_DNA"/>
</dbReference>
<feature type="transmembrane region" description="Helical" evidence="6">
    <location>
        <begin position="180"/>
        <end position="202"/>
    </location>
</feature>
<feature type="compositionally biased region" description="Polar residues" evidence="5">
    <location>
        <begin position="236"/>
        <end position="253"/>
    </location>
</feature>
<reference evidence="8 9" key="1">
    <citation type="journal article" date="2024" name="J. Plant Pathol.">
        <title>Sequence and assembly of the genome of Seiridium unicorne, isolate CBS 538.82, causal agent of cypress canker disease.</title>
        <authorList>
            <person name="Scali E."/>
            <person name="Rocca G.D."/>
            <person name="Danti R."/>
            <person name="Garbelotto M."/>
            <person name="Barberini S."/>
            <person name="Baroncelli R."/>
            <person name="Emiliani G."/>
        </authorList>
    </citation>
    <scope>NUCLEOTIDE SEQUENCE [LARGE SCALE GENOMIC DNA]</scope>
    <source>
        <strain evidence="8 9">BM-138-508</strain>
    </source>
</reference>
<keyword evidence="7" id="KW-0732">Signal</keyword>
<feature type="signal peptide" evidence="7">
    <location>
        <begin position="1"/>
        <end position="25"/>
    </location>
</feature>
<keyword evidence="9" id="KW-1185">Reference proteome</keyword>
<accession>A0ABR2V1H4</accession>
<organism evidence="8 9">
    <name type="scientific">Seiridium unicorne</name>
    <dbReference type="NCBI Taxonomy" id="138068"/>
    <lineage>
        <taxon>Eukaryota</taxon>
        <taxon>Fungi</taxon>
        <taxon>Dikarya</taxon>
        <taxon>Ascomycota</taxon>
        <taxon>Pezizomycotina</taxon>
        <taxon>Sordariomycetes</taxon>
        <taxon>Xylariomycetidae</taxon>
        <taxon>Amphisphaeriales</taxon>
        <taxon>Sporocadaceae</taxon>
        <taxon>Seiridium</taxon>
    </lineage>
</organism>